<dbReference type="Proteomes" id="UP000087171">
    <property type="component" value="Chromosome Ca3"/>
</dbReference>
<dbReference type="PaxDb" id="3827-XP_004492662.1"/>
<keyword evidence="2" id="KW-0175">Coiled coil</keyword>
<accession>A0A1S2XPU6</accession>
<evidence type="ECO:0000256" key="2">
    <source>
        <dbReference type="SAM" id="Coils"/>
    </source>
</evidence>
<dbReference type="GO" id="GO:0005634">
    <property type="term" value="C:nucleus"/>
    <property type="evidence" value="ECO:0007669"/>
    <property type="project" value="TreeGrafter"/>
</dbReference>
<dbReference type="AlphaFoldDB" id="A0A1S2XPU6"/>
<dbReference type="PANTHER" id="PTHR31529">
    <property type="entry name" value="LOB DOMAIN CONTAINING PROTEIN"/>
    <property type="match status" value="1"/>
</dbReference>
<feature type="coiled-coil region" evidence="2">
    <location>
        <begin position="93"/>
        <end position="120"/>
    </location>
</feature>
<evidence type="ECO:0000256" key="1">
    <source>
        <dbReference type="ARBA" id="ARBA00005474"/>
    </source>
</evidence>
<dbReference type="PROSITE" id="PS50891">
    <property type="entry name" value="LOB"/>
    <property type="match status" value="1"/>
</dbReference>
<evidence type="ECO:0000259" key="4">
    <source>
        <dbReference type="PROSITE" id="PS50891"/>
    </source>
</evidence>
<evidence type="ECO:0000313" key="6">
    <source>
        <dbReference type="RefSeq" id="XP_004492662.3"/>
    </source>
</evidence>
<dbReference type="STRING" id="3827.A0A1S2XPU6"/>
<dbReference type="KEGG" id="cam:101508422"/>
<reference evidence="5" key="1">
    <citation type="journal article" date="2013" name="Nat. Biotechnol.">
        <title>Draft genome sequence of chickpea (Cicer arietinum) provides a resource for trait improvement.</title>
        <authorList>
            <person name="Varshney R.K."/>
            <person name="Song C."/>
            <person name="Saxena R.K."/>
            <person name="Azam S."/>
            <person name="Yu S."/>
            <person name="Sharpe A.G."/>
            <person name="Cannon S."/>
            <person name="Baek J."/>
            <person name="Rosen B.D."/>
            <person name="Tar'an B."/>
            <person name="Millan T."/>
            <person name="Zhang X."/>
            <person name="Ramsay L.D."/>
            <person name="Iwata A."/>
            <person name="Wang Y."/>
            <person name="Nelson W."/>
            <person name="Farmer A.D."/>
            <person name="Gaur P.M."/>
            <person name="Soderlund C."/>
            <person name="Penmetsa R.V."/>
            <person name="Xu C."/>
            <person name="Bharti A.K."/>
            <person name="He W."/>
            <person name="Winter P."/>
            <person name="Zhao S."/>
            <person name="Hane J.K."/>
            <person name="Carrasquilla-Garcia N."/>
            <person name="Condie J.A."/>
            <person name="Upadhyaya H.D."/>
            <person name="Luo M.C."/>
            <person name="Thudi M."/>
            <person name="Gowda C.L."/>
            <person name="Singh N.P."/>
            <person name="Lichtenzveig J."/>
            <person name="Gali K.K."/>
            <person name="Rubio J."/>
            <person name="Nadarajan N."/>
            <person name="Dolezel J."/>
            <person name="Bansal K.C."/>
            <person name="Xu X."/>
            <person name="Edwards D."/>
            <person name="Zhang G."/>
            <person name="Kahl G."/>
            <person name="Gil J."/>
            <person name="Singh K.B."/>
            <person name="Datta S.K."/>
            <person name="Jackson S.A."/>
            <person name="Wang J."/>
            <person name="Cook D.R."/>
        </authorList>
    </citation>
    <scope>NUCLEOTIDE SEQUENCE [LARGE SCALE GENOMIC DNA]</scope>
    <source>
        <strain evidence="5">cv. CDC Frontier</strain>
    </source>
</reference>
<dbReference type="GO" id="GO:0045893">
    <property type="term" value="P:positive regulation of DNA-templated transcription"/>
    <property type="evidence" value="ECO:0007669"/>
    <property type="project" value="TreeGrafter"/>
</dbReference>
<evidence type="ECO:0000256" key="3">
    <source>
        <dbReference type="SAM" id="MobiDB-lite"/>
    </source>
</evidence>
<name>A0A1S2XPU6_CICAR</name>
<organism evidence="5 6">
    <name type="scientific">Cicer arietinum</name>
    <name type="common">Chickpea</name>
    <name type="synonym">Garbanzo</name>
    <dbReference type="NCBI Taxonomy" id="3827"/>
    <lineage>
        <taxon>Eukaryota</taxon>
        <taxon>Viridiplantae</taxon>
        <taxon>Streptophyta</taxon>
        <taxon>Embryophyta</taxon>
        <taxon>Tracheophyta</taxon>
        <taxon>Spermatophyta</taxon>
        <taxon>Magnoliopsida</taxon>
        <taxon>eudicotyledons</taxon>
        <taxon>Gunneridae</taxon>
        <taxon>Pentapetalae</taxon>
        <taxon>rosids</taxon>
        <taxon>fabids</taxon>
        <taxon>Fabales</taxon>
        <taxon>Fabaceae</taxon>
        <taxon>Papilionoideae</taxon>
        <taxon>50 kb inversion clade</taxon>
        <taxon>NPAAA clade</taxon>
        <taxon>Hologalegina</taxon>
        <taxon>IRL clade</taxon>
        <taxon>Cicereae</taxon>
        <taxon>Cicer</taxon>
    </lineage>
</organism>
<comment type="similarity">
    <text evidence="1">Belongs to the LOB domain-containing protein family.</text>
</comment>
<dbReference type="InterPro" id="IPR004883">
    <property type="entry name" value="LOB"/>
</dbReference>
<protein>
    <submittedName>
        <fullName evidence="6">LOW QUALITY PROTEIN: LOB domain-containing protein 19</fullName>
    </submittedName>
</protein>
<proteinExistence type="inferred from homology"/>
<feature type="domain" description="LOB" evidence="4">
    <location>
        <begin position="10"/>
        <end position="114"/>
    </location>
</feature>
<dbReference type="OrthoDB" id="1903788at2759"/>
<reference evidence="6" key="2">
    <citation type="submission" date="2025-08" db="UniProtKB">
        <authorList>
            <consortium name="RefSeq"/>
        </authorList>
    </citation>
    <scope>IDENTIFICATION</scope>
    <source>
        <tissue evidence="6">Etiolated seedlings</tissue>
    </source>
</reference>
<dbReference type="RefSeq" id="XP_004492662.3">
    <property type="nucleotide sequence ID" value="XM_004492605.3"/>
</dbReference>
<dbReference type="GO" id="GO:0009755">
    <property type="term" value="P:hormone-mediated signaling pathway"/>
    <property type="evidence" value="ECO:0007669"/>
    <property type="project" value="TreeGrafter"/>
</dbReference>
<feature type="region of interest" description="Disordered" evidence="3">
    <location>
        <begin position="127"/>
        <end position="148"/>
    </location>
</feature>
<dbReference type="eggNOG" id="ENOG502RXJX">
    <property type="taxonomic scope" value="Eukaryota"/>
</dbReference>
<feature type="compositionally biased region" description="Low complexity" evidence="3">
    <location>
        <begin position="127"/>
        <end position="141"/>
    </location>
</feature>
<dbReference type="Pfam" id="PF03195">
    <property type="entry name" value="LOB"/>
    <property type="match status" value="1"/>
</dbReference>
<gene>
    <name evidence="6" type="primary">LOC101508422</name>
</gene>
<evidence type="ECO:0000313" key="5">
    <source>
        <dbReference type="Proteomes" id="UP000087171"/>
    </source>
</evidence>
<dbReference type="PANTHER" id="PTHR31529:SF28">
    <property type="entry name" value="LOB DOMAIN-CONTAINING PROTEIN 19"/>
    <property type="match status" value="1"/>
</dbReference>
<keyword evidence="5" id="KW-1185">Reference proteome</keyword>
<sequence>MEFECGRSGGPCGACKFLRRKCVKDSCIFAPYFESSVEGTAHFAAIHKVFGASNASKLLMQIPLHKRLDAVLSLCYEALARVTDPVYGCVAHIFALQQQVVKLQAELAHAQARLSILKRISIDPQFQHPQSSSLSPNQHSSLLDHRHHHVSSNNEINDYMSMHFDNHHPTPFDITNLLNPSSSYSYHQQLHDQEVLAQLF</sequence>